<dbReference type="EMBL" id="BANR01000018">
    <property type="protein sequence ID" value="GAC49879.1"/>
    <property type="molecule type" value="Genomic_DNA"/>
</dbReference>
<evidence type="ECO:0000313" key="2">
    <source>
        <dbReference type="EMBL" id="GAC49879.1"/>
    </source>
</evidence>
<dbReference type="GO" id="GO:0016491">
    <property type="term" value="F:oxidoreductase activity"/>
    <property type="evidence" value="ECO:0007669"/>
    <property type="project" value="UniProtKB-KW"/>
</dbReference>
<keyword evidence="3" id="KW-1185">Reference proteome</keyword>
<dbReference type="InterPro" id="IPR016162">
    <property type="entry name" value="Ald_DH_N"/>
</dbReference>
<evidence type="ECO:0008006" key="4">
    <source>
        <dbReference type="Google" id="ProtNLM"/>
    </source>
</evidence>
<organism evidence="2 3">
    <name type="scientific">Gordonia aichiensis NBRC 108223</name>
    <dbReference type="NCBI Taxonomy" id="1220583"/>
    <lineage>
        <taxon>Bacteria</taxon>
        <taxon>Bacillati</taxon>
        <taxon>Actinomycetota</taxon>
        <taxon>Actinomycetes</taxon>
        <taxon>Mycobacteriales</taxon>
        <taxon>Gordoniaceae</taxon>
        <taxon>Gordonia</taxon>
    </lineage>
</organism>
<dbReference type="STRING" id="1220583.GOACH_18_00020"/>
<dbReference type="Proteomes" id="UP000010988">
    <property type="component" value="Unassembled WGS sequence"/>
</dbReference>
<dbReference type="AlphaFoldDB" id="L7KMN8"/>
<keyword evidence="1" id="KW-0560">Oxidoreductase</keyword>
<sequence>MTQNQRWTGMIFNGTWIPAEGGATTKIVSPLDGEVIAEVGEASVGDVARAAESAADAGREWDALVF</sequence>
<evidence type="ECO:0000256" key="1">
    <source>
        <dbReference type="ARBA" id="ARBA00023002"/>
    </source>
</evidence>
<dbReference type="InterPro" id="IPR016161">
    <property type="entry name" value="Ald_DH/histidinol_DH"/>
</dbReference>
<reference evidence="2 3" key="1">
    <citation type="submission" date="2012-12" db="EMBL/GenBank/DDBJ databases">
        <title>Whole genome shotgun sequence of Gordonia aichiensis NBRC 108223.</title>
        <authorList>
            <person name="Isaki-Nakamura S."/>
            <person name="Hosoyama A."/>
            <person name="Tsuchikane K."/>
            <person name="Ando Y."/>
            <person name="Baba S."/>
            <person name="Ohji S."/>
            <person name="Hamada M."/>
            <person name="Tamura T."/>
            <person name="Yamazoe A."/>
            <person name="Yamazaki S."/>
            <person name="Fujita N."/>
        </authorList>
    </citation>
    <scope>NUCLEOTIDE SEQUENCE [LARGE SCALE GENOMIC DNA]</scope>
    <source>
        <strain evidence="2 3">NBRC 108223</strain>
    </source>
</reference>
<dbReference type="Gene3D" id="3.40.605.10">
    <property type="entry name" value="Aldehyde Dehydrogenase, Chain A, domain 1"/>
    <property type="match status" value="1"/>
</dbReference>
<proteinExistence type="predicted"/>
<gene>
    <name evidence="2" type="ORF">GOACH_18_00020</name>
</gene>
<accession>L7KMN8</accession>
<dbReference type="RefSeq" id="WP_005176849.1">
    <property type="nucleotide sequence ID" value="NZ_BANR01000018.1"/>
</dbReference>
<evidence type="ECO:0000313" key="3">
    <source>
        <dbReference type="Proteomes" id="UP000010988"/>
    </source>
</evidence>
<name>L7KMN8_9ACTN</name>
<protein>
    <recommendedName>
        <fullName evidence="4">Aldehyde dehydrogenase</fullName>
    </recommendedName>
</protein>
<dbReference type="SUPFAM" id="SSF53720">
    <property type="entry name" value="ALDH-like"/>
    <property type="match status" value="1"/>
</dbReference>
<comment type="caution">
    <text evidence="2">The sequence shown here is derived from an EMBL/GenBank/DDBJ whole genome shotgun (WGS) entry which is preliminary data.</text>
</comment>